<feature type="transmembrane region" description="Helical" evidence="1">
    <location>
        <begin position="6"/>
        <end position="27"/>
    </location>
</feature>
<organism evidence="2 3">
    <name type="scientific">Enterocloster bolteae (strain ATCC BAA-613 / DSM 15670 / CCUG 46953 / JCM 12243 / WAL 16351)</name>
    <name type="common">Clostridium bolteae</name>
    <dbReference type="NCBI Taxonomy" id="411902"/>
    <lineage>
        <taxon>Bacteria</taxon>
        <taxon>Bacillati</taxon>
        <taxon>Bacillota</taxon>
        <taxon>Clostridia</taxon>
        <taxon>Lachnospirales</taxon>
        <taxon>Lachnospiraceae</taxon>
        <taxon>Enterocloster</taxon>
    </lineage>
</organism>
<dbReference type="AlphaFoldDB" id="A8RLG3"/>
<protein>
    <submittedName>
        <fullName evidence="2">Uncharacterized protein</fullName>
    </submittedName>
</protein>
<dbReference type="Proteomes" id="UP000005396">
    <property type="component" value="Unassembled WGS sequence"/>
</dbReference>
<dbReference type="HOGENOM" id="CLU_3231680_0_0_9"/>
<dbReference type="EMBL" id="ABCC02000017">
    <property type="protein sequence ID" value="EDP18256.1"/>
    <property type="molecule type" value="Genomic_DNA"/>
</dbReference>
<comment type="caution">
    <text evidence="2">The sequence shown here is derived from an EMBL/GenBank/DDBJ whole genome shotgun (WGS) entry which is preliminary data.</text>
</comment>
<proteinExistence type="predicted"/>
<evidence type="ECO:0000256" key="1">
    <source>
        <dbReference type="SAM" id="Phobius"/>
    </source>
</evidence>
<keyword evidence="1" id="KW-0812">Transmembrane</keyword>
<evidence type="ECO:0000313" key="3">
    <source>
        <dbReference type="Proteomes" id="UP000005396"/>
    </source>
</evidence>
<reference evidence="2 3" key="1">
    <citation type="submission" date="2007-08" db="EMBL/GenBank/DDBJ databases">
        <authorList>
            <person name="Fulton L."/>
            <person name="Clifton S."/>
            <person name="Fulton B."/>
            <person name="Xu J."/>
            <person name="Minx P."/>
            <person name="Pepin K.H."/>
            <person name="Johnson M."/>
            <person name="Thiruvilangam P."/>
            <person name="Bhonagiri V."/>
            <person name="Nash W.E."/>
            <person name="Mardis E.R."/>
            <person name="Wilson R.K."/>
        </authorList>
    </citation>
    <scope>NUCLEOTIDE SEQUENCE [LARGE SCALE GENOMIC DNA]</scope>
    <source>
        <strain evidence="3">ATCC BAA-613 / DSM 15670 / CCUG 46953 / JCM 12243 / WAL 16351</strain>
    </source>
</reference>
<dbReference type="PaxDb" id="411902-CLOBOL_01611"/>
<reference evidence="2 3" key="2">
    <citation type="submission" date="2007-09" db="EMBL/GenBank/DDBJ databases">
        <title>Draft genome sequence of Clostridium bolteae (ATCC BAA-613).</title>
        <authorList>
            <person name="Sudarsanam P."/>
            <person name="Ley R."/>
            <person name="Guruge J."/>
            <person name="Turnbaugh P.J."/>
            <person name="Mahowald M."/>
            <person name="Liep D."/>
            <person name="Gordon J."/>
        </authorList>
    </citation>
    <scope>NUCLEOTIDE SEQUENCE [LARGE SCALE GENOMIC DNA]</scope>
    <source>
        <strain evidence="3">ATCC BAA-613 / DSM 15670 / CCUG 46953 / JCM 12243 / WAL 16351</strain>
    </source>
</reference>
<keyword evidence="1" id="KW-1133">Transmembrane helix</keyword>
<name>A8RLG3_ENTBW</name>
<evidence type="ECO:0000313" key="2">
    <source>
        <dbReference type="EMBL" id="EDP18256.1"/>
    </source>
</evidence>
<gene>
    <name evidence="2" type="ORF">CLOBOL_01611</name>
</gene>
<accession>A8RLG3</accession>
<keyword evidence="1" id="KW-0472">Membrane</keyword>
<sequence length="43" mass="5137">MPIWKVNFQIQTFLRGSVFFSSLYGLLQTRKKFKGFMKSLLFC</sequence>